<accession>A0A516GZI7</accession>
<dbReference type="AlphaFoldDB" id="A0A516GZI7"/>
<sequence>MARANCAAVCGSTAAITSPSRRCTCQSSGWRITRRFGALLFIGQTSACQSGMTYAIPPGRASPRRAVLPVFQCKPPRHGYTGPVIRPLASLLETLTLPGHRAVAQHWLALYRAAGNQVPALASLDPLRFSAALPDIWIVDQDEDGVFRFHLLGQNMIDWHGSNPKGLTFEEVYTQAVLPVVTAMVRQVIDRPAICHQHTLSMTRNRLSPVPSERIALPLADTDGRIRHLFGVTVYKTRDGHGDGMIRNDVQSEQWYPVAQAETLPA</sequence>
<evidence type="ECO:0000313" key="2">
    <source>
        <dbReference type="Proteomes" id="UP000317496"/>
    </source>
</evidence>
<evidence type="ECO:0000313" key="1">
    <source>
        <dbReference type="EMBL" id="QDO96750.1"/>
    </source>
</evidence>
<proteinExistence type="predicted"/>
<gene>
    <name evidence="1" type="ORF">FNB15_05415</name>
</gene>
<dbReference type="OrthoDB" id="7347102at2"/>
<dbReference type="EMBL" id="CP041636">
    <property type="protein sequence ID" value="QDO96750.1"/>
    <property type="molecule type" value="Genomic_DNA"/>
</dbReference>
<organism evidence="1 2">
    <name type="scientific">Ferrovibrio terrae</name>
    <dbReference type="NCBI Taxonomy" id="2594003"/>
    <lineage>
        <taxon>Bacteria</taxon>
        <taxon>Pseudomonadati</taxon>
        <taxon>Pseudomonadota</taxon>
        <taxon>Alphaproteobacteria</taxon>
        <taxon>Rhodospirillales</taxon>
        <taxon>Rhodospirillaceae</taxon>
        <taxon>Ferrovibrio</taxon>
    </lineage>
</organism>
<dbReference type="InterPro" id="IPR009922">
    <property type="entry name" value="DUF1457"/>
</dbReference>
<reference evidence="1 2" key="1">
    <citation type="submission" date="2019-07" db="EMBL/GenBank/DDBJ databases">
        <title>Genome sequencing for Ferrovibrio sp. K5.</title>
        <authorList>
            <person name="Park S.-J."/>
        </authorList>
    </citation>
    <scope>NUCLEOTIDE SEQUENCE [LARGE SCALE GENOMIC DNA]</scope>
    <source>
        <strain evidence="1 2">K5</strain>
    </source>
</reference>
<dbReference type="Pfam" id="PF07310">
    <property type="entry name" value="PAS_5"/>
    <property type="match status" value="1"/>
</dbReference>
<dbReference type="KEGG" id="fer:FNB15_05415"/>
<protein>
    <submittedName>
        <fullName evidence="1">PAS domain-containing protein</fullName>
    </submittedName>
</protein>
<name>A0A516GZI7_9PROT</name>
<dbReference type="Proteomes" id="UP000317496">
    <property type="component" value="Chromosome"/>
</dbReference>
<keyword evidence="2" id="KW-1185">Reference proteome</keyword>